<proteinExistence type="inferred from homology"/>
<accession>A0A9W8AWY4</accession>
<keyword evidence="5" id="KW-1185">Reference proteome</keyword>
<dbReference type="SUPFAM" id="SSF48674">
    <property type="entry name" value="Fe-only hydrogenase smaller subunit"/>
    <property type="match status" value="1"/>
</dbReference>
<comment type="similarity">
    <text evidence="1">Belongs to the NARF family.</text>
</comment>
<comment type="caution">
    <text evidence="4">The sequence shown here is derived from an EMBL/GenBank/DDBJ whole genome shotgun (WGS) entry which is preliminary data.</text>
</comment>
<evidence type="ECO:0000256" key="2">
    <source>
        <dbReference type="ARBA" id="ARBA00022485"/>
    </source>
</evidence>
<dbReference type="InterPro" id="IPR008953">
    <property type="entry name" value="Fe_hydrogenase_HydB"/>
</dbReference>
<protein>
    <submittedName>
        <fullName evidence="4">Cytosolic Fe-S cluster assembly factor nar1</fullName>
    </submittedName>
</protein>
<name>A0A9W8AWY4_9FUNG</name>
<dbReference type="Gene3D" id="3.40.950.10">
    <property type="entry name" value="Fe-only Hydrogenase (Larger Subunit), Chain L, domain 3"/>
    <property type="match status" value="1"/>
</dbReference>
<dbReference type="SUPFAM" id="SSF53920">
    <property type="entry name" value="Fe-only hydrogenase"/>
    <property type="match status" value="1"/>
</dbReference>
<organism evidence="4 5">
    <name type="scientific">Dimargaris verticillata</name>
    <dbReference type="NCBI Taxonomy" id="2761393"/>
    <lineage>
        <taxon>Eukaryota</taxon>
        <taxon>Fungi</taxon>
        <taxon>Fungi incertae sedis</taxon>
        <taxon>Zoopagomycota</taxon>
        <taxon>Kickxellomycotina</taxon>
        <taxon>Dimargaritomycetes</taxon>
        <taxon>Dimargaritales</taxon>
        <taxon>Dimargaritaceae</taxon>
        <taxon>Dimargaris</taxon>
    </lineage>
</organism>
<dbReference type="GO" id="GO:0051539">
    <property type="term" value="F:4 iron, 4 sulfur cluster binding"/>
    <property type="evidence" value="ECO:0007669"/>
    <property type="project" value="UniProtKB-KW"/>
</dbReference>
<dbReference type="Proteomes" id="UP001151582">
    <property type="component" value="Unassembled WGS sequence"/>
</dbReference>
<dbReference type="GO" id="GO:0042597">
    <property type="term" value="C:periplasmic space"/>
    <property type="evidence" value="ECO:0007669"/>
    <property type="project" value="InterPro"/>
</dbReference>
<dbReference type="GO" id="GO:0008901">
    <property type="term" value="F:ferredoxin hydrogenase activity"/>
    <property type="evidence" value="ECO:0007669"/>
    <property type="project" value="InterPro"/>
</dbReference>
<feature type="domain" description="Iron hydrogenase large subunit C-terminal" evidence="3">
    <location>
        <begin position="28"/>
        <end position="368"/>
    </location>
</feature>
<dbReference type="EMBL" id="JANBQB010000889">
    <property type="protein sequence ID" value="KAJ1973116.1"/>
    <property type="molecule type" value="Genomic_DNA"/>
</dbReference>
<evidence type="ECO:0000256" key="1">
    <source>
        <dbReference type="ARBA" id="ARBA00006596"/>
    </source>
</evidence>
<keyword evidence="2" id="KW-0411">Iron-sulfur</keyword>
<dbReference type="GO" id="GO:0005506">
    <property type="term" value="F:iron ion binding"/>
    <property type="evidence" value="ECO:0007669"/>
    <property type="project" value="InterPro"/>
</dbReference>
<sequence length="462" mass="50308">MQSHHEFLSILTANEQAKAQGRWGAARVVVVSLSPQVIVSFAAKYGTSPTEAACRLAAVMRSLGVDFVFETGFARDLALMRIAQEFVDRYRQSESATAPPSSSATSALPMLASACPGWICYAEKSQPHALPYISRTKSPQQVMGAMVKSFVGQQLPTFAARSPLKCDMPTLLTHPVAPHQIYHLCVMPCYDKKLEASRSDFVLPNSEVKEVDCVISAGELELLLQEQSIRFDQVVGIPLDSMLTKHLSGTTSMSSDPDWTLARAAGTSSGGYLEFILAYAARQLFGLDLQTDQIDRDNGSAYIQTRTVRNPDFREVTLMLPDGTVGLKFAATYGFRNIQTLVRKLKLGRCPYQFVEVMACPSGCINGGGQLRTALVPASAGDSSPVPTAPETRLSPKEWVQHCESMYRALPTQDPAHNVQLAELLAAWLGPKGICSTGADQWLQTSYHAVEDQPSATVAVNW</sequence>
<keyword evidence="2" id="KW-0479">Metal-binding</keyword>
<evidence type="ECO:0000313" key="4">
    <source>
        <dbReference type="EMBL" id="KAJ1973116.1"/>
    </source>
</evidence>
<gene>
    <name evidence="4" type="primary">NAR1</name>
    <name evidence="4" type="ORF">H4R34_005185</name>
</gene>
<dbReference type="InterPro" id="IPR004108">
    <property type="entry name" value="Fe_hydrogenase_lsu_C"/>
</dbReference>
<dbReference type="Pfam" id="PF02906">
    <property type="entry name" value="Fe_hyd_lg_C"/>
    <property type="match status" value="1"/>
</dbReference>
<evidence type="ECO:0000313" key="5">
    <source>
        <dbReference type="Proteomes" id="UP001151582"/>
    </source>
</evidence>
<keyword evidence="2" id="KW-0408">Iron</keyword>
<reference evidence="4" key="1">
    <citation type="submission" date="2022-07" db="EMBL/GenBank/DDBJ databases">
        <title>Phylogenomic reconstructions and comparative analyses of Kickxellomycotina fungi.</title>
        <authorList>
            <person name="Reynolds N.K."/>
            <person name="Stajich J.E."/>
            <person name="Barry K."/>
            <person name="Grigoriev I.V."/>
            <person name="Crous P."/>
            <person name="Smith M.E."/>
        </authorList>
    </citation>
    <scope>NUCLEOTIDE SEQUENCE</scope>
    <source>
        <strain evidence="4">RSA 567</strain>
    </source>
</reference>
<dbReference type="GO" id="GO:0009055">
    <property type="term" value="F:electron transfer activity"/>
    <property type="evidence" value="ECO:0007669"/>
    <property type="project" value="InterPro"/>
</dbReference>
<keyword evidence="2" id="KW-0004">4Fe-4S</keyword>
<dbReference type="Gene3D" id="3.40.50.1780">
    <property type="match status" value="1"/>
</dbReference>
<dbReference type="AlphaFoldDB" id="A0A9W8AWY4"/>
<dbReference type="InterPro" id="IPR009016">
    <property type="entry name" value="Fe_hydrogenase"/>
</dbReference>
<evidence type="ECO:0000259" key="3">
    <source>
        <dbReference type="Pfam" id="PF02906"/>
    </source>
</evidence>
<dbReference type="PANTHER" id="PTHR11615">
    <property type="entry name" value="NITRATE, FORMATE, IRON DEHYDROGENASE"/>
    <property type="match status" value="1"/>
</dbReference>
<dbReference type="InterPro" id="IPR050340">
    <property type="entry name" value="Cytosolic_Fe-S_CAF"/>
</dbReference>
<dbReference type="OrthoDB" id="10253113at2759"/>